<dbReference type="EC" id="2.5.1.129" evidence="5"/>
<dbReference type="KEGG" id="kon:CONE_0287"/>
<dbReference type="InterPro" id="IPR036551">
    <property type="entry name" value="Flavin_trans-like"/>
</dbReference>
<evidence type="ECO:0000256" key="5">
    <source>
        <dbReference type="HAMAP-Rule" id="MF_01984"/>
    </source>
</evidence>
<feature type="binding site" evidence="5">
    <location>
        <begin position="11"/>
        <end position="13"/>
    </location>
    <ligand>
        <name>FMN</name>
        <dbReference type="ChEBI" id="CHEBI:58210"/>
    </ligand>
</feature>
<feature type="domain" description="Flavoprotein" evidence="6">
    <location>
        <begin position="4"/>
        <end position="166"/>
    </location>
</feature>
<keyword evidence="3 5" id="KW-0288">FMN</keyword>
<comment type="caution">
    <text evidence="5">Lacks conserved residue(s) required for the propagation of feature annotation.</text>
</comment>
<dbReference type="STRING" id="1208920.CONE_0287"/>
<accession>M1LVI3</accession>
<dbReference type="InterPro" id="IPR004507">
    <property type="entry name" value="UbiX-like"/>
</dbReference>
<evidence type="ECO:0000256" key="3">
    <source>
        <dbReference type="ARBA" id="ARBA00022643"/>
    </source>
</evidence>
<keyword evidence="8" id="KW-1185">Reference proteome</keyword>
<dbReference type="eggNOG" id="COG0163">
    <property type="taxonomic scope" value="Bacteria"/>
</dbReference>
<organism evidence="7 8">
    <name type="scientific">Candidatus Kinetoplastidibacterium stringomonadis TCC290E</name>
    <dbReference type="NCBI Taxonomy" id="1208920"/>
    <lineage>
        <taxon>Bacteria</taxon>
        <taxon>Pseudomonadati</taxon>
        <taxon>Pseudomonadota</taxon>
        <taxon>Betaproteobacteria</taxon>
        <taxon>Candidatus Kinetoplastidibacterium</taxon>
    </lineage>
</organism>
<dbReference type="HAMAP" id="MF_01984">
    <property type="entry name" value="ubiX_pad"/>
    <property type="match status" value="1"/>
</dbReference>
<proteinExistence type="inferred from homology"/>
<dbReference type="SUPFAM" id="SSF52507">
    <property type="entry name" value="Homo-oligomeric flavin-containing Cys decarboxylases, HFCD"/>
    <property type="match status" value="1"/>
</dbReference>
<evidence type="ECO:0000256" key="1">
    <source>
        <dbReference type="ARBA" id="ARBA00022602"/>
    </source>
</evidence>
<dbReference type="GO" id="GO:0016831">
    <property type="term" value="F:carboxy-lyase activity"/>
    <property type="evidence" value="ECO:0007669"/>
    <property type="project" value="TreeGrafter"/>
</dbReference>
<gene>
    <name evidence="5" type="primary">ubiX</name>
    <name evidence="7" type="ORF">CONE_0287</name>
</gene>
<dbReference type="Gene3D" id="3.40.50.1950">
    <property type="entry name" value="Flavin prenyltransferase-like"/>
    <property type="match status" value="1"/>
</dbReference>
<feature type="binding site" evidence="5">
    <location>
        <position position="124"/>
    </location>
    <ligand>
        <name>FMN</name>
        <dbReference type="ChEBI" id="CHEBI:58210"/>
    </ligand>
</feature>
<comment type="function">
    <text evidence="5">Flavin prenyltransferase that catalyzes the synthesis of the prenylated FMN cofactor (prenyl-FMN) for 4-hydroxy-3-polyprenylbenzoic acid decarboxylase UbiD. The prenyltransferase is metal-independent and links a dimethylallyl moiety from dimethylallyl monophosphate (DMAP) to the flavin N5 and C6 atoms of FMN.</text>
</comment>
<feature type="binding site" evidence="5">
    <location>
        <position position="38"/>
    </location>
    <ligand>
        <name>FMN</name>
        <dbReference type="ChEBI" id="CHEBI:58210"/>
    </ligand>
</feature>
<dbReference type="EMBL" id="CP003805">
    <property type="protein sequence ID" value="AGF48101.1"/>
    <property type="molecule type" value="Genomic_DNA"/>
</dbReference>
<evidence type="ECO:0000313" key="8">
    <source>
        <dbReference type="Proteomes" id="UP000011541"/>
    </source>
</evidence>
<dbReference type="PANTHER" id="PTHR43374">
    <property type="entry name" value="FLAVIN PRENYLTRANSFERASE"/>
    <property type="match status" value="1"/>
</dbReference>
<feature type="binding site" evidence="5">
    <location>
        <begin position="89"/>
        <end position="92"/>
    </location>
    <ligand>
        <name>FMN</name>
        <dbReference type="ChEBI" id="CHEBI:58210"/>
    </ligand>
</feature>
<feature type="binding site" evidence="5">
    <location>
        <position position="154"/>
    </location>
    <ligand>
        <name>dimethylallyl phosphate</name>
        <dbReference type="ChEBI" id="CHEBI:88052"/>
    </ligand>
</feature>
<reference evidence="7 8" key="1">
    <citation type="journal article" date="2013" name="Genome Biol. Evol.">
        <title>Genome evolution and phylogenomic analysis of candidatus kinetoplastibacterium, the betaproteobacterial endosymbionts of strigomonas and angomonas.</title>
        <authorList>
            <person name="Alves J.M."/>
            <person name="Serrano M.G."/>
            <person name="Maia da Silva F."/>
            <person name="Voegtly L.J."/>
            <person name="Matveyev A.V."/>
            <person name="Teixeira M.M."/>
            <person name="Camargo E.P."/>
            <person name="Buck G.A."/>
        </authorList>
    </citation>
    <scope>NUCLEOTIDE SEQUENCE [LARGE SCALE GENOMIC DNA]</scope>
    <source>
        <strain evidence="7 8">TCC290E</strain>
    </source>
</reference>
<keyword evidence="4 5" id="KW-0808">Transferase</keyword>
<dbReference type="NCBIfam" id="TIGR00421">
    <property type="entry name" value="ubiX_pad"/>
    <property type="match status" value="1"/>
</dbReference>
<keyword evidence="7" id="KW-0456">Lyase</keyword>
<evidence type="ECO:0000256" key="4">
    <source>
        <dbReference type="ARBA" id="ARBA00022679"/>
    </source>
</evidence>
<keyword evidence="1 5" id="KW-0637">Prenyltransferase</keyword>
<comment type="catalytic activity">
    <reaction evidence="5">
        <text>dimethylallyl phosphate + FMNH2 = prenylated FMNH2 + phosphate</text>
        <dbReference type="Rhea" id="RHEA:37743"/>
        <dbReference type="ChEBI" id="CHEBI:43474"/>
        <dbReference type="ChEBI" id="CHEBI:57618"/>
        <dbReference type="ChEBI" id="CHEBI:87467"/>
        <dbReference type="ChEBI" id="CHEBI:88052"/>
        <dbReference type="EC" id="2.5.1.129"/>
    </reaction>
</comment>
<dbReference type="OrthoDB" id="9781577at2"/>
<dbReference type="Pfam" id="PF02441">
    <property type="entry name" value="Flavoprotein"/>
    <property type="match status" value="1"/>
</dbReference>
<evidence type="ECO:0000313" key="7">
    <source>
        <dbReference type="EMBL" id="AGF48101.1"/>
    </source>
</evidence>
<comment type="similarity">
    <text evidence="5">Belongs to the UbiX/PAD1 family.</text>
</comment>
<dbReference type="Proteomes" id="UP000011541">
    <property type="component" value="Chromosome"/>
</dbReference>
<dbReference type="HOGENOM" id="CLU_074522_3_2_4"/>
<dbReference type="NCBIfam" id="NF004685">
    <property type="entry name" value="PRK06029.1"/>
    <property type="match status" value="1"/>
</dbReference>
<name>M1LVI3_9PROT</name>
<dbReference type="PATRIC" id="fig|1208920.3.peg.72"/>
<dbReference type="GO" id="GO:0106141">
    <property type="term" value="F:flavin prenyltransferase activity"/>
    <property type="evidence" value="ECO:0007669"/>
    <property type="project" value="UniProtKB-EC"/>
</dbReference>
<protein>
    <recommendedName>
        <fullName evidence="5">Flavin prenyltransferase UbiX</fullName>
        <ecNumber evidence="5">2.5.1.129</ecNumber>
    </recommendedName>
</protein>
<sequence length="187" mass="20579">MMRRIVVGITGATGSIYALRLLKKLNSLTNVEVHLIISSSGVLTLHNELGIRINKLHSMVSVVHNFKNIGDVLASGSFRTDGMLIVPCSIRTLSAIANGLSDNLIVRAADVSLKERRPIVLMVRESPFNLIHLRNMISVTEMGGIIFPPMPAFYHKPASIEEMVDHTVIHAMRLLNIEVPGPVWEGI</sequence>
<dbReference type="InterPro" id="IPR003382">
    <property type="entry name" value="Flavoprotein"/>
</dbReference>
<evidence type="ECO:0000259" key="6">
    <source>
        <dbReference type="Pfam" id="PF02441"/>
    </source>
</evidence>
<keyword evidence="2 5" id="KW-0285">Flavoprotein</keyword>
<dbReference type="AlphaFoldDB" id="M1LVI3"/>
<dbReference type="PANTHER" id="PTHR43374:SF1">
    <property type="entry name" value="FLAVIN PRENYLTRANSFERASE PAD1, MITOCHONDRIAL"/>
    <property type="match status" value="1"/>
</dbReference>
<evidence type="ECO:0000256" key="2">
    <source>
        <dbReference type="ARBA" id="ARBA00022630"/>
    </source>
</evidence>